<feature type="transmembrane region" description="Helical" evidence="1">
    <location>
        <begin position="12"/>
        <end position="38"/>
    </location>
</feature>
<keyword evidence="1" id="KW-0472">Membrane</keyword>
<dbReference type="AlphaFoldDB" id="A0A2X3EJ08"/>
<organism evidence="2 3">
    <name type="scientific">Helicobacter fennelliae</name>
    <dbReference type="NCBI Taxonomy" id="215"/>
    <lineage>
        <taxon>Bacteria</taxon>
        <taxon>Pseudomonadati</taxon>
        <taxon>Campylobacterota</taxon>
        <taxon>Epsilonproteobacteria</taxon>
        <taxon>Campylobacterales</taxon>
        <taxon>Helicobacteraceae</taxon>
        <taxon>Helicobacter</taxon>
    </lineage>
</organism>
<evidence type="ECO:0000313" key="3">
    <source>
        <dbReference type="Proteomes" id="UP000250166"/>
    </source>
</evidence>
<sequence length="113" mass="13252">MAKKLRLDSGPFVQATGSIFVIFFATIIIFPFVAIWFISNMIFITLERDFRFKILLFSVAVFAIFTLVHYANKMYKFHNGGFINERSAKRGLTLHYKIDKEPSMFFPFFKSMN</sequence>
<gene>
    <name evidence="2" type="ORF">NCTC13102_02300</name>
</gene>
<accession>A0A2X3EJ08</accession>
<feature type="transmembrane region" description="Helical" evidence="1">
    <location>
        <begin position="50"/>
        <end position="71"/>
    </location>
</feature>
<reference evidence="2 3" key="1">
    <citation type="submission" date="2018-06" db="EMBL/GenBank/DDBJ databases">
        <authorList>
            <consortium name="Pathogen Informatics"/>
            <person name="Doyle S."/>
        </authorList>
    </citation>
    <scope>NUCLEOTIDE SEQUENCE [LARGE SCALE GENOMIC DNA]</scope>
    <source>
        <strain evidence="2 3">NCTC13102</strain>
    </source>
</reference>
<evidence type="ECO:0000313" key="2">
    <source>
        <dbReference type="EMBL" id="SQC36493.1"/>
    </source>
</evidence>
<proteinExistence type="predicted"/>
<dbReference type="EMBL" id="UAWL01000031">
    <property type="protein sequence ID" value="SQC36493.1"/>
    <property type="molecule type" value="Genomic_DNA"/>
</dbReference>
<name>A0A2X3EJ08_9HELI</name>
<keyword evidence="1" id="KW-0812">Transmembrane</keyword>
<dbReference type="Proteomes" id="UP000250166">
    <property type="component" value="Unassembled WGS sequence"/>
</dbReference>
<protein>
    <submittedName>
        <fullName evidence="2">Uncharacterized protein</fullName>
    </submittedName>
</protein>
<evidence type="ECO:0000256" key="1">
    <source>
        <dbReference type="SAM" id="Phobius"/>
    </source>
</evidence>
<keyword evidence="1" id="KW-1133">Transmembrane helix</keyword>
<dbReference type="RefSeq" id="WP_112059310.1">
    <property type="nucleotide sequence ID" value="NZ_UAWL01000031.1"/>
</dbReference>